<dbReference type="Proteomes" id="UP000515163">
    <property type="component" value="Unplaced"/>
</dbReference>
<dbReference type="FunFam" id="3.40.50.720:FF:000244">
    <property type="entry name" value="quinone oxidoreductase"/>
    <property type="match status" value="1"/>
</dbReference>
<organism evidence="9 10">
    <name type="scientific">Actinia tenebrosa</name>
    <name type="common">Australian red waratah sea anemone</name>
    <dbReference type="NCBI Taxonomy" id="6105"/>
    <lineage>
        <taxon>Eukaryota</taxon>
        <taxon>Metazoa</taxon>
        <taxon>Cnidaria</taxon>
        <taxon>Anthozoa</taxon>
        <taxon>Hexacorallia</taxon>
        <taxon>Actiniaria</taxon>
        <taxon>Actiniidae</taxon>
        <taxon>Actinia</taxon>
    </lineage>
</organism>
<dbReference type="InterPro" id="IPR002364">
    <property type="entry name" value="Quin_OxRdtase/zeta-crystal_CS"/>
</dbReference>
<dbReference type="GO" id="GO:0003960">
    <property type="term" value="F:quinone reductase (NADPH) activity"/>
    <property type="evidence" value="ECO:0007669"/>
    <property type="project" value="TreeGrafter"/>
</dbReference>
<comment type="subunit">
    <text evidence="3">Homotetramer.</text>
</comment>
<name>A0A6P8J532_ACTTE</name>
<dbReference type="OrthoDB" id="3941538at2759"/>
<keyword evidence="9" id="KW-1185">Reference proteome</keyword>
<evidence type="ECO:0000256" key="3">
    <source>
        <dbReference type="ARBA" id="ARBA00011881"/>
    </source>
</evidence>
<dbReference type="AlphaFoldDB" id="A0A6P8J532"/>
<dbReference type="KEGG" id="aten:116307087"/>
<sequence length="328" mass="35069">MCAAQVMRAVRVSQFGGPEVLKLMTDVLIPRVDKGQVLIKLHAAGVNPVDTYIRSGTYARKPQLPYTPGANGAGIVHSIGDGVTQFKVGDRVYTFSSLTGTYAEFTVCNENDAFKLHDELSFTQGAALGVPYFTSYRALFHRLLVRPGETVLVHGASGGAGTAACQLARAHGLVVIGTAGTPEGEEIVRKAGAHYTFNHHSPDYVDKIKEVTEGKGVDAIVEMLANVNLHKDLQLLATGGRVGVVGNRGNIGICPRDLMARESSIFGVMLMNINHEEKKETIAALNAGAEAGWLRPIIGRELSLSEVVQAHTEIIETKGAQGKMVLTI</sequence>
<comment type="subcellular location">
    <subcellularLocation>
        <location evidence="1">Cytoplasm</location>
    </subcellularLocation>
</comment>
<comment type="similarity">
    <text evidence="2">Belongs to the zinc-containing alcohol dehydrogenase family. Quinone oxidoreductase subfamily.</text>
</comment>
<dbReference type="SMART" id="SM00829">
    <property type="entry name" value="PKS_ER"/>
    <property type="match status" value="1"/>
</dbReference>
<evidence type="ECO:0000256" key="2">
    <source>
        <dbReference type="ARBA" id="ARBA00010371"/>
    </source>
</evidence>
<dbReference type="Gene3D" id="3.40.50.720">
    <property type="entry name" value="NAD(P)-binding Rossmann-like Domain"/>
    <property type="match status" value="1"/>
</dbReference>
<dbReference type="PROSITE" id="PS01162">
    <property type="entry name" value="QOR_ZETA_CRYSTAL"/>
    <property type="match status" value="1"/>
</dbReference>
<proteinExistence type="inferred from homology"/>
<dbReference type="InterPro" id="IPR013154">
    <property type="entry name" value="ADH-like_N"/>
</dbReference>
<dbReference type="SUPFAM" id="SSF50129">
    <property type="entry name" value="GroES-like"/>
    <property type="match status" value="1"/>
</dbReference>
<dbReference type="InterPro" id="IPR011032">
    <property type="entry name" value="GroES-like_sf"/>
</dbReference>
<dbReference type="Pfam" id="PF08240">
    <property type="entry name" value="ADH_N"/>
    <property type="match status" value="1"/>
</dbReference>
<dbReference type="GO" id="GO:0003730">
    <property type="term" value="F:mRNA 3'-UTR binding"/>
    <property type="evidence" value="ECO:0007669"/>
    <property type="project" value="TreeGrafter"/>
</dbReference>
<dbReference type="PANTHER" id="PTHR44154">
    <property type="entry name" value="QUINONE OXIDOREDUCTASE"/>
    <property type="match status" value="1"/>
</dbReference>
<dbReference type="InterPro" id="IPR051603">
    <property type="entry name" value="Zinc-ADH_QOR/CCCR"/>
</dbReference>
<dbReference type="CDD" id="cd08253">
    <property type="entry name" value="zeta_crystallin"/>
    <property type="match status" value="1"/>
</dbReference>
<dbReference type="PANTHER" id="PTHR44154:SF1">
    <property type="entry name" value="QUINONE OXIDOREDUCTASE"/>
    <property type="match status" value="1"/>
</dbReference>
<evidence type="ECO:0000313" key="10">
    <source>
        <dbReference type="RefSeq" id="XP_031573088.1"/>
    </source>
</evidence>
<dbReference type="GO" id="GO:0008270">
    <property type="term" value="F:zinc ion binding"/>
    <property type="evidence" value="ECO:0007669"/>
    <property type="project" value="InterPro"/>
</dbReference>
<dbReference type="GO" id="GO:0070402">
    <property type="term" value="F:NADPH binding"/>
    <property type="evidence" value="ECO:0007669"/>
    <property type="project" value="TreeGrafter"/>
</dbReference>
<keyword evidence="5" id="KW-0521">NADP</keyword>
<keyword evidence="7" id="KW-0007">Acetylation</keyword>
<evidence type="ECO:0000256" key="6">
    <source>
        <dbReference type="ARBA" id="ARBA00022884"/>
    </source>
</evidence>
<evidence type="ECO:0000313" key="9">
    <source>
        <dbReference type="Proteomes" id="UP000515163"/>
    </source>
</evidence>
<dbReference type="RefSeq" id="XP_031573088.1">
    <property type="nucleotide sequence ID" value="XM_031717228.1"/>
</dbReference>
<dbReference type="GO" id="GO:0005829">
    <property type="term" value="C:cytosol"/>
    <property type="evidence" value="ECO:0007669"/>
    <property type="project" value="TreeGrafter"/>
</dbReference>
<dbReference type="SUPFAM" id="SSF51735">
    <property type="entry name" value="NAD(P)-binding Rossmann-fold domains"/>
    <property type="match status" value="1"/>
</dbReference>
<evidence type="ECO:0000256" key="5">
    <source>
        <dbReference type="ARBA" id="ARBA00022857"/>
    </source>
</evidence>
<evidence type="ECO:0000256" key="7">
    <source>
        <dbReference type="ARBA" id="ARBA00022990"/>
    </source>
</evidence>
<dbReference type="InterPro" id="IPR036291">
    <property type="entry name" value="NAD(P)-bd_dom_sf"/>
</dbReference>
<evidence type="ECO:0000256" key="1">
    <source>
        <dbReference type="ARBA" id="ARBA00004496"/>
    </source>
</evidence>
<accession>A0A6P8J532</accession>
<dbReference type="FunCoup" id="A0A6P8J532">
    <property type="interactions" value="933"/>
</dbReference>
<keyword evidence="4" id="KW-0963">Cytoplasm</keyword>
<reference evidence="10" key="1">
    <citation type="submission" date="2025-08" db="UniProtKB">
        <authorList>
            <consortium name="RefSeq"/>
        </authorList>
    </citation>
    <scope>IDENTIFICATION</scope>
    <source>
        <tissue evidence="10">Tentacle</tissue>
    </source>
</reference>
<keyword evidence="6" id="KW-0694">RNA-binding</keyword>
<protein>
    <submittedName>
        <fullName evidence="10">Quinone oxidoreductase-like</fullName>
    </submittedName>
</protein>
<feature type="domain" description="Enoyl reductase (ER)" evidence="8">
    <location>
        <begin position="16"/>
        <end position="326"/>
    </location>
</feature>
<evidence type="ECO:0000259" key="8">
    <source>
        <dbReference type="SMART" id="SM00829"/>
    </source>
</evidence>
<dbReference type="InterPro" id="IPR013149">
    <property type="entry name" value="ADH-like_C"/>
</dbReference>
<dbReference type="InParanoid" id="A0A6P8J532"/>
<dbReference type="FunFam" id="3.90.180.10:FF:000016">
    <property type="entry name" value="Quinone oxidoreductase"/>
    <property type="match status" value="1"/>
</dbReference>
<dbReference type="GeneID" id="116307087"/>
<dbReference type="InterPro" id="IPR020843">
    <property type="entry name" value="ER"/>
</dbReference>
<evidence type="ECO:0000256" key="4">
    <source>
        <dbReference type="ARBA" id="ARBA00022490"/>
    </source>
</evidence>
<dbReference type="Gene3D" id="3.90.180.10">
    <property type="entry name" value="Medium-chain alcohol dehydrogenases, catalytic domain"/>
    <property type="match status" value="1"/>
</dbReference>
<gene>
    <name evidence="10" type="primary">LOC116307087</name>
</gene>
<dbReference type="Pfam" id="PF00107">
    <property type="entry name" value="ADH_zinc_N"/>
    <property type="match status" value="1"/>
</dbReference>